<evidence type="ECO:0000256" key="16">
    <source>
        <dbReference type="SAM" id="MobiDB-lite"/>
    </source>
</evidence>
<keyword evidence="7" id="KW-0863">Zinc-finger</keyword>
<evidence type="ECO:0000259" key="20">
    <source>
        <dbReference type="PROSITE" id="PS50219"/>
    </source>
</evidence>
<keyword evidence="3" id="KW-0597">Phosphoprotein</keyword>
<dbReference type="OrthoDB" id="5919042at2759"/>
<evidence type="ECO:0000259" key="18">
    <source>
        <dbReference type="PROSITE" id="PS50011"/>
    </source>
</evidence>
<accession>A0A913ZUB6</accession>
<dbReference type="PROSITE" id="PS50003">
    <property type="entry name" value="PH_DOMAIN"/>
    <property type="match status" value="1"/>
</dbReference>
<dbReference type="SMART" id="SM00233">
    <property type="entry name" value="PH"/>
    <property type="match status" value="1"/>
</dbReference>
<dbReference type="InterPro" id="IPR001180">
    <property type="entry name" value="CNH_dom"/>
</dbReference>
<dbReference type="FunFam" id="2.30.29.30:FF:000081">
    <property type="entry name" value="Citron rho-interacting serine/threonine kinase"/>
    <property type="match status" value="1"/>
</dbReference>
<dbReference type="PROSITE" id="PS51285">
    <property type="entry name" value="AGC_KINASE_CTER"/>
    <property type="match status" value="1"/>
</dbReference>
<dbReference type="SUPFAM" id="SSF56112">
    <property type="entry name" value="Protein kinase-like (PK-like)"/>
    <property type="match status" value="1"/>
</dbReference>
<dbReference type="GO" id="GO:0004674">
    <property type="term" value="F:protein serine/threonine kinase activity"/>
    <property type="evidence" value="ECO:0007669"/>
    <property type="project" value="UniProtKB-KW"/>
</dbReference>
<keyword evidence="6 14" id="KW-0547">Nucleotide-binding</keyword>
<keyword evidence="5" id="KW-0479">Metal-binding</keyword>
<sequence>MSRPGTRPTAMGTRGISARTSGLNQLFMGKTGSAGWRTHIAREGLLDALLVLYEECHSEQLMKDKHIASFVDKYKSTINEVKNLRISINDFEVKKVIGRGHFGEVQVVREKTSGDVYAMKILRKDDTLAKENVAFFEEERDIMARASNEWLTHLQYAFQDTTNLYLIMEFHPGGDMLSLLSRFDDVFEESMAQFYLAEMVAAIHSLHTMGYVHRDIKPDNILVDRTGHIKLADFGSAAKLSSDNKVCAKMPVGTPDYVAPEVLMSMNSKEGTYGLECDWWSLGIVAYEMLFGKTPFTEDSIVVTYSNIMDFKNKLKFPSVPEVSHHAKNLMQNLLSDKLNRLGYEGLGCHPFFSSIEWATLRQSVPPFVPTVTSVDDTSNFDDFDPEPLRVHFNFNKPGFSGRDLPFIGFTYTKELASITAVEHLRNTANQECASPMTKNNLERRLAAKTQELQDIHSKYHKTEGSQAALTKQVSELQGVVRDKTVSLKAAQAEKMALEKDLALSVAEIANMKRMLEMERSQIKASDSKAVQLLGHIREANKKTTQMKDEEFRAELEEHQQAMSQLELDRYMATQRASKMEGDLKMTTKACEEAKAKVIELQAKLAKSKEASRQQVKELQAKLDEISTASSNETTELRKKLSKAVESSKEATELMVNLRQEKNRLQDDRRRSRMQRECCQDMRNKMQEALDCQTSLEHRLHTVEQRETRLIEEVQAKHGLHQDLTKQIIELEEKYEAAYGERKRLERSLHKKEAEMEQRVKDLQQQLAIAKREQHHVVERRVAGASQEHQVKIQEQEATITMLQSKVDVLERQIEEMMETKNDKLQQERKELKRAGEERVADLKQEKYYLETQLGKVECELKQANISQASLKKRISELQGQLDQNARYQEQEMQELRQQLRDAHAITRDANQNIQQLEDSKAVLQDKASKLQGKLDAYKQKAEQQLHQIQTEKQEIEDKFETLKTSCSVITELEEQLTETSERCQELMLQNSEMETETEGLREEKERLEMANEQIDEELREKRRTCANQELTISMLKSSCVMLEEQIVDMEALSAKMEEKETTLRQERDSLNEELSQKMMELQKAGQALETEKQAREWSEQKVKEANNTLQEKERTHKAQIEMWQAHVEEHKQKAAKMAQSMNELEKQHAVLEVNLKEVEKACSQEKDDNKQLEKEVSELTGQLQKNKTTTFKLTQSLEQAIERGEQLKAEGQDLENQMETMQVQHTHEKVKLEGTLAQQTKLIDFLQAKVEAPPKKKKKRLFGKSTKDSTMSSIPMQYKELQQALEMERSRKQDLQRQLTKTKAELQVAKMEANTKPRSDFKTPKPVGHTANPHLLSAIVLSPTNQPSPSLFTPVPNARASSKRKTAQSGKEAKRLKERMKHNIPHRLVTGLNTRATKCAVCVDTVHFGRQCAKCQECHQVCHLKCASSLPHTCGLPSQYVQHFSQAMHCKTASPKVGPIEGENGSVTLQSWMKIPRNGKSGWDKKWVVLEGTKLCIYDKENTNGSSKPGDEFDLCPSDGRVTIHAGVTAAELGNTASTDLTYVLRIELHPHTTCWPGRTLFLMASSFSDKQKWMMTLEFVMSEGSVGAQVARDNARLLGNTLLSLEGENKMDINCTLLLSQELMLIGSEDGLFAMASTDKPQPLSQLNGVDSVFQMKAIAPLGIAIMTVGPERRLCFADLTHLKTMASQASVTEAVINYTPIENIQACHLFAYGAVNGAAYICAATPQKIRILKHSKLNGVSKFSTRKEINTSEPCSCLLFTPSSLLAGTDRFYQIDLDQYQIDEFLDSTDTSLAFAVFGASQVNSFPIAVVQIAPDGFPKEYLLCFHEFGVFVDGKGRRTRPEDMKWSRLPLAFMFRGPYLYVTHFNSMEVCEIKPIVEQDSPGIHTFLDLASPRLVGHGMTPGTAYVTSTTDTLLDLICLKGHTTQTNTQEEPRRPLRQHSGSRGSTQNNGSSLKRPLSEASANQPSGKMLRSSFQNSSMMSRQSSSCSSSSTSSWASSLRRSPRFRNMSSSDEESVTSCSSLHKRFTPSKQGKFTAV</sequence>
<dbReference type="PROSITE" id="PS00108">
    <property type="entry name" value="PROTEIN_KINASE_ST"/>
    <property type="match status" value="1"/>
</dbReference>
<evidence type="ECO:0000256" key="7">
    <source>
        <dbReference type="ARBA" id="ARBA00022771"/>
    </source>
</evidence>
<dbReference type="PROSITE" id="PS00479">
    <property type="entry name" value="ZF_DAG_PE_1"/>
    <property type="match status" value="1"/>
</dbReference>
<evidence type="ECO:0000259" key="19">
    <source>
        <dbReference type="PROSITE" id="PS50081"/>
    </source>
</evidence>
<keyword evidence="8" id="KW-0418">Kinase</keyword>
<evidence type="ECO:0000256" key="2">
    <source>
        <dbReference type="ARBA" id="ARBA00022527"/>
    </source>
</evidence>
<evidence type="ECO:0000256" key="4">
    <source>
        <dbReference type="ARBA" id="ARBA00022679"/>
    </source>
</evidence>
<dbReference type="InterPro" id="IPR000719">
    <property type="entry name" value="Prot_kinase_dom"/>
</dbReference>
<evidence type="ECO:0000259" key="17">
    <source>
        <dbReference type="PROSITE" id="PS50003"/>
    </source>
</evidence>
<comment type="catalytic activity">
    <reaction evidence="12">
        <text>L-threonyl-[protein] + ATP = O-phospho-L-threonyl-[protein] + ADP + H(+)</text>
        <dbReference type="Rhea" id="RHEA:46608"/>
        <dbReference type="Rhea" id="RHEA-COMP:11060"/>
        <dbReference type="Rhea" id="RHEA-COMP:11605"/>
        <dbReference type="ChEBI" id="CHEBI:15378"/>
        <dbReference type="ChEBI" id="CHEBI:30013"/>
        <dbReference type="ChEBI" id="CHEBI:30616"/>
        <dbReference type="ChEBI" id="CHEBI:61977"/>
        <dbReference type="ChEBI" id="CHEBI:456216"/>
        <dbReference type="EC" id="2.7.11.1"/>
    </reaction>
</comment>
<dbReference type="CDD" id="cd00821">
    <property type="entry name" value="PH"/>
    <property type="match status" value="1"/>
</dbReference>
<dbReference type="Gene3D" id="3.30.60.20">
    <property type="match status" value="1"/>
</dbReference>
<dbReference type="Pfam" id="PF00433">
    <property type="entry name" value="Pkinase_C"/>
    <property type="match status" value="1"/>
</dbReference>
<dbReference type="SMART" id="SM00220">
    <property type="entry name" value="S_TKc"/>
    <property type="match status" value="1"/>
</dbReference>
<evidence type="ECO:0000256" key="5">
    <source>
        <dbReference type="ARBA" id="ARBA00022723"/>
    </source>
</evidence>
<evidence type="ECO:0000256" key="13">
    <source>
        <dbReference type="ARBA" id="ARBA00048679"/>
    </source>
</evidence>
<feature type="binding site" evidence="14">
    <location>
        <position position="120"/>
    </location>
    <ligand>
        <name>ATP</name>
        <dbReference type="ChEBI" id="CHEBI:30616"/>
    </ligand>
</feature>
<dbReference type="GeneID" id="119727016"/>
<dbReference type="EC" id="2.7.11.1" evidence="1"/>
<dbReference type="GO" id="GO:0000281">
    <property type="term" value="P:mitotic cytokinesis"/>
    <property type="evidence" value="ECO:0007669"/>
    <property type="project" value="InterPro"/>
</dbReference>
<dbReference type="SUPFAM" id="SSF50729">
    <property type="entry name" value="PH domain-like"/>
    <property type="match status" value="1"/>
</dbReference>
<reference evidence="22" key="1">
    <citation type="submission" date="2022-11" db="UniProtKB">
        <authorList>
            <consortium name="EnsemblMetazoa"/>
        </authorList>
    </citation>
    <scope>IDENTIFICATION</scope>
</reference>
<evidence type="ECO:0000256" key="12">
    <source>
        <dbReference type="ARBA" id="ARBA00047899"/>
    </source>
</evidence>
<dbReference type="FunFam" id="3.30.200.20:FF:000224">
    <property type="entry name" value="Citron rho-interacting serine/threonine kinase"/>
    <property type="match status" value="1"/>
</dbReference>
<evidence type="ECO:0000256" key="8">
    <source>
        <dbReference type="ARBA" id="ARBA00022777"/>
    </source>
</evidence>
<dbReference type="SMART" id="SM00133">
    <property type="entry name" value="S_TK_X"/>
    <property type="match status" value="1"/>
</dbReference>
<evidence type="ECO:0000256" key="6">
    <source>
        <dbReference type="ARBA" id="ARBA00022741"/>
    </source>
</evidence>
<dbReference type="GO" id="GO:0005524">
    <property type="term" value="F:ATP binding"/>
    <property type="evidence" value="ECO:0007669"/>
    <property type="project" value="UniProtKB-UniRule"/>
</dbReference>
<keyword evidence="2" id="KW-0723">Serine/threonine-protein kinase</keyword>
<keyword evidence="11 15" id="KW-0175">Coiled coil</keyword>
<feature type="domain" description="Protein kinase" evidence="18">
    <location>
        <begin position="91"/>
        <end position="353"/>
    </location>
</feature>
<dbReference type="FunFam" id="1.10.510.10:FF:000751">
    <property type="entry name" value="Non-specific serine/threonine protein kinase"/>
    <property type="match status" value="1"/>
</dbReference>
<evidence type="ECO:0000256" key="3">
    <source>
        <dbReference type="ARBA" id="ARBA00022553"/>
    </source>
</evidence>
<feature type="region of interest" description="Disordered" evidence="16">
    <location>
        <begin position="1353"/>
        <end position="1376"/>
    </location>
</feature>
<dbReference type="CDD" id="cd05601">
    <property type="entry name" value="STKc_CRIK"/>
    <property type="match status" value="1"/>
</dbReference>
<dbReference type="CDD" id="cd20814">
    <property type="entry name" value="CRIK"/>
    <property type="match status" value="1"/>
</dbReference>
<dbReference type="GO" id="GO:0005737">
    <property type="term" value="C:cytoplasm"/>
    <property type="evidence" value="ECO:0007669"/>
    <property type="project" value="TreeGrafter"/>
</dbReference>
<dbReference type="InterPro" id="IPR001849">
    <property type="entry name" value="PH_domain"/>
</dbReference>
<dbReference type="PANTHER" id="PTHR22988">
    <property type="entry name" value="MYOTONIC DYSTROPHY S/T KINASE-RELATED"/>
    <property type="match status" value="1"/>
</dbReference>
<evidence type="ECO:0000256" key="9">
    <source>
        <dbReference type="ARBA" id="ARBA00022833"/>
    </source>
</evidence>
<comment type="catalytic activity">
    <reaction evidence="13">
        <text>L-seryl-[protein] + ATP = O-phospho-L-seryl-[protein] + ADP + H(+)</text>
        <dbReference type="Rhea" id="RHEA:17989"/>
        <dbReference type="Rhea" id="RHEA-COMP:9863"/>
        <dbReference type="Rhea" id="RHEA-COMP:11604"/>
        <dbReference type="ChEBI" id="CHEBI:15378"/>
        <dbReference type="ChEBI" id="CHEBI:29999"/>
        <dbReference type="ChEBI" id="CHEBI:30616"/>
        <dbReference type="ChEBI" id="CHEBI:83421"/>
        <dbReference type="ChEBI" id="CHEBI:456216"/>
        <dbReference type="EC" id="2.7.11.1"/>
    </reaction>
</comment>
<proteinExistence type="predicted"/>
<dbReference type="GO" id="GO:0008270">
    <property type="term" value="F:zinc ion binding"/>
    <property type="evidence" value="ECO:0007669"/>
    <property type="project" value="UniProtKB-KW"/>
</dbReference>
<organism evidence="22 23">
    <name type="scientific">Patiria miniata</name>
    <name type="common">Bat star</name>
    <name type="synonym">Asterina miniata</name>
    <dbReference type="NCBI Taxonomy" id="46514"/>
    <lineage>
        <taxon>Eukaryota</taxon>
        <taxon>Metazoa</taxon>
        <taxon>Echinodermata</taxon>
        <taxon>Eleutherozoa</taxon>
        <taxon>Asterozoa</taxon>
        <taxon>Asteroidea</taxon>
        <taxon>Valvatacea</taxon>
        <taxon>Valvatida</taxon>
        <taxon>Asterinidae</taxon>
        <taxon>Patiria</taxon>
    </lineage>
</organism>
<dbReference type="InterPro" id="IPR008271">
    <property type="entry name" value="Ser/Thr_kinase_AS"/>
</dbReference>
<dbReference type="SMART" id="SM00036">
    <property type="entry name" value="CNH"/>
    <property type="match status" value="1"/>
</dbReference>
<dbReference type="Gene3D" id="3.30.200.20">
    <property type="entry name" value="Phosphorylase Kinase, domain 1"/>
    <property type="match status" value="1"/>
</dbReference>
<dbReference type="InterPro" id="IPR050839">
    <property type="entry name" value="Rho-assoc_Ser/Thr_Kinase"/>
</dbReference>
<dbReference type="SUPFAM" id="SSF57889">
    <property type="entry name" value="Cysteine-rich domain"/>
    <property type="match status" value="1"/>
</dbReference>
<dbReference type="InterPro" id="IPR011993">
    <property type="entry name" value="PH-like_dom_sf"/>
</dbReference>
<feature type="coiled-coil region" evidence="15">
    <location>
        <begin position="721"/>
        <end position="1225"/>
    </location>
</feature>
<protein>
    <recommendedName>
        <fullName evidence="1">non-specific serine/threonine protein kinase</fullName>
        <ecNumber evidence="1">2.7.11.1</ecNumber>
    </recommendedName>
</protein>
<evidence type="ECO:0000259" key="21">
    <source>
        <dbReference type="PROSITE" id="PS51285"/>
    </source>
</evidence>
<keyword evidence="23" id="KW-1185">Reference proteome</keyword>
<keyword evidence="10 14" id="KW-0067">ATP-binding</keyword>
<feature type="coiled-coil region" evidence="15">
    <location>
        <begin position="549"/>
        <end position="675"/>
    </location>
</feature>
<evidence type="ECO:0000313" key="23">
    <source>
        <dbReference type="Proteomes" id="UP000887568"/>
    </source>
</evidence>
<feature type="domain" description="PH" evidence="17">
    <location>
        <begin position="1467"/>
        <end position="1584"/>
    </location>
</feature>
<dbReference type="Pfam" id="PF00169">
    <property type="entry name" value="PH"/>
    <property type="match status" value="1"/>
</dbReference>
<dbReference type="PROSITE" id="PS00107">
    <property type="entry name" value="PROTEIN_KINASE_ATP"/>
    <property type="match status" value="1"/>
</dbReference>
<dbReference type="InterPro" id="IPR011009">
    <property type="entry name" value="Kinase-like_dom_sf"/>
</dbReference>
<keyword evidence="4" id="KW-0808">Transferase</keyword>
<dbReference type="Pfam" id="PF00780">
    <property type="entry name" value="CNH"/>
    <property type="match status" value="1"/>
</dbReference>
<dbReference type="Proteomes" id="UP000887568">
    <property type="component" value="Unplaced"/>
</dbReference>
<dbReference type="OMA" id="EGETHQK"/>
<name>A0A913ZUB6_PATMI</name>
<feature type="domain" description="CNH" evidence="20">
    <location>
        <begin position="1612"/>
        <end position="1900"/>
    </location>
</feature>
<evidence type="ECO:0000256" key="15">
    <source>
        <dbReference type="SAM" id="Coils"/>
    </source>
</evidence>
<evidence type="ECO:0000313" key="22">
    <source>
        <dbReference type="EnsemblMetazoa" id="XP_038054825.1"/>
    </source>
</evidence>
<feature type="region of interest" description="Disordered" evidence="16">
    <location>
        <begin position="1929"/>
        <end position="2042"/>
    </location>
</feature>
<feature type="compositionally biased region" description="Polar residues" evidence="16">
    <location>
        <begin position="2033"/>
        <end position="2042"/>
    </location>
</feature>
<dbReference type="GO" id="GO:0005856">
    <property type="term" value="C:cytoskeleton"/>
    <property type="evidence" value="ECO:0007669"/>
    <property type="project" value="TreeGrafter"/>
</dbReference>
<dbReference type="Gene3D" id="1.10.510.10">
    <property type="entry name" value="Transferase(Phosphotransferase) domain 1"/>
    <property type="match status" value="1"/>
</dbReference>
<dbReference type="SUPFAM" id="SSF57997">
    <property type="entry name" value="Tropomyosin"/>
    <property type="match status" value="1"/>
</dbReference>
<dbReference type="RefSeq" id="XP_038054825.1">
    <property type="nucleotide sequence ID" value="XM_038198897.1"/>
</dbReference>
<dbReference type="PANTHER" id="PTHR22988:SF71">
    <property type="entry name" value="CITRON RHO-INTERACTING KINASE"/>
    <property type="match status" value="1"/>
</dbReference>
<dbReference type="Gene3D" id="2.30.29.30">
    <property type="entry name" value="Pleckstrin-homology domain (PH domain)/Phosphotyrosine-binding domain (PTB)"/>
    <property type="match status" value="1"/>
</dbReference>
<dbReference type="PROSITE" id="PS50081">
    <property type="entry name" value="ZF_DAG_PE_2"/>
    <property type="match status" value="1"/>
</dbReference>
<feature type="coiled-coil region" evidence="15">
    <location>
        <begin position="1279"/>
        <end position="1313"/>
    </location>
</feature>
<dbReference type="InterPro" id="IPR000961">
    <property type="entry name" value="AGC-kinase_C"/>
</dbReference>
<dbReference type="InterPro" id="IPR037708">
    <property type="entry name" value="CRIK_dom"/>
</dbReference>
<feature type="domain" description="AGC-kinase C-terminal" evidence="21">
    <location>
        <begin position="354"/>
        <end position="422"/>
    </location>
</feature>
<dbReference type="CTD" id="11113"/>
<feature type="compositionally biased region" description="Polar residues" evidence="16">
    <location>
        <begin position="1944"/>
        <end position="1957"/>
    </location>
</feature>
<dbReference type="EnsemblMetazoa" id="XM_038198897.1">
    <property type="protein sequence ID" value="XP_038054825.1"/>
    <property type="gene ID" value="LOC119727016"/>
</dbReference>
<feature type="domain" description="Phorbol-ester/DAG-type" evidence="19">
    <location>
        <begin position="1386"/>
        <end position="1435"/>
    </location>
</feature>
<dbReference type="Pfam" id="PF00069">
    <property type="entry name" value="Pkinase"/>
    <property type="match status" value="1"/>
</dbReference>
<evidence type="ECO:0000256" key="14">
    <source>
        <dbReference type="PROSITE-ProRule" id="PRU10141"/>
    </source>
</evidence>
<dbReference type="GO" id="GO:0031032">
    <property type="term" value="P:actomyosin structure organization"/>
    <property type="evidence" value="ECO:0007669"/>
    <property type="project" value="TreeGrafter"/>
</dbReference>
<keyword evidence="9" id="KW-0862">Zinc</keyword>
<evidence type="ECO:0000256" key="11">
    <source>
        <dbReference type="ARBA" id="ARBA00023054"/>
    </source>
</evidence>
<dbReference type="InterPro" id="IPR017441">
    <property type="entry name" value="Protein_kinase_ATP_BS"/>
</dbReference>
<dbReference type="SMART" id="SM00109">
    <property type="entry name" value="C1"/>
    <property type="match status" value="1"/>
</dbReference>
<evidence type="ECO:0000256" key="10">
    <source>
        <dbReference type="ARBA" id="ARBA00022840"/>
    </source>
</evidence>
<dbReference type="PROSITE" id="PS50219">
    <property type="entry name" value="CNH"/>
    <property type="match status" value="1"/>
</dbReference>
<dbReference type="PROSITE" id="PS50011">
    <property type="entry name" value="PROTEIN_KINASE_DOM"/>
    <property type="match status" value="1"/>
</dbReference>
<dbReference type="InterPro" id="IPR046349">
    <property type="entry name" value="C1-like_sf"/>
</dbReference>
<evidence type="ECO:0000256" key="1">
    <source>
        <dbReference type="ARBA" id="ARBA00012513"/>
    </source>
</evidence>
<dbReference type="InterPro" id="IPR002219">
    <property type="entry name" value="PKC_DAG/PE"/>
</dbReference>
<feature type="compositionally biased region" description="Low complexity" evidence="16">
    <location>
        <begin position="1976"/>
        <end position="2005"/>
    </location>
</feature>
<dbReference type="InterPro" id="IPR017892">
    <property type="entry name" value="Pkinase_C"/>
</dbReference>